<keyword evidence="2" id="KW-0812">Transmembrane</keyword>
<keyword evidence="2" id="KW-1133">Transmembrane helix</keyword>
<dbReference type="RefSeq" id="WP_012154466.1">
    <property type="nucleotide sequence ID" value="NC_009901.1"/>
</dbReference>
<evidence type="ECO:0000313" key="3">
    <source>
        <dbReference type="EMBL" id="ABV86540.1"/>
    </source>
</evidence>
<feature type="transmembrane region" description="Helical" evidence="2">
    <location>
        <begin position="54"/>
        <end position="73"/>
    </location>
</feature>
<reference evidence="3 4" key="1">
    <citation type="submission" date="2007-10" db="EMBL/GenBank/DDBJ databases">
        <title>Complete sequence of Shewanella pealeana ATCC 700345.</title>
        <authorList>
            <consortium name="US DOE Joint Genome Institute"/>
            <person name="Copeland A."/>
            <person name="Lucas S."/>
            <person name="Lapidus A."/>
            <person name="Barry K."/>
            <person name="Glavina del Rio T."/>
            <person name="Dalin E."/>
            <person name="Tice H."/>
            <person name="Pitluck S."/>
            <person name="Chertkov O."/>
            <person name="Brettin T."/>
            <person name="Bruce D."/>
            <person name="Detter J.C."/>
            <person name="Han C."/>
            <person name="Schmutz J."/>
            <person name="Larimer F."/>
            <person name="Land M."/>
            <person name="Hauser L."/>
            <person name="Kyrpides N."/>
            <person name="Kim E."/>
            <person name="Zhao J.-S.Z."/>
            <person name="Manno D."/>
            <person name="Hawari J."/>
            <person name="Richardson P."/>
        </authorList>
    </citation>
    <scope>NUCLEOTIDE SEQUENCE [LARGE SCALE GENOMIC DNA]</scope>
    <source>
        <strain evidence="4">ATCC 700345 / ANG-SQ1</strain>
    </source>
</reference>
<sequence>MTDKEHEAVEAEIKSLYQQIDKEQPSSQLDEQILTMARSRTAKPQQSQSFWRKYRWPLSSAASVFVVVTLFVINPAMKSGDVLEQGEPVMMSSPPKPQMMRSMDSPNQVAEHLDEQTPQTVQGNESKSADPDLTAQLDNIEQLLRDKDITEANRLLKLLAEQQPQLLEPSHPLNARYIALKKALMSGH</sequence>
<dbReference type="KEGG" id="spl:Spea_1213"/>
<evidence type="ECO:0000313" key="4">
    <source>
        <dbReference type="Proteomes" id="UP000002608"/>
    </source>
</evidence>
<gene>
    <name evidence="3" type="ordered locus">Spea_1213</name>
</gene>
<proteinExistence type="predicted"/>
<dbReference type="OrthoDB" id="6257477at2"/>
<dbReference type="eggNOG" id="ENOG5031GBK">
    <property type="taxonomic scope" value="Bacteria"/>
</dbReference>
<keyword evidence="2" id="KW-0472">Membrane</keyword>
<name>A8H1V3_SHEPA</name>
<feature type="compositionally biased region" description="Polar residues" evidence="1">
    <location>
        <begin position="116"/>
        <end position="126"/>
    </location>
</feature>
<keyword evidence="4" id="KW-1185">Reference proteome</keyword>
<evidence type="ECO:0000256" key="2">
    <source>
        <dbReference type="SAM" id="Phobius"/>
    </source>
</evidence>
<dbReference type="EMBL" id="CP000851">
    <property type="protein sequence ID" value="ABV86540.1"/>
    <property type="molecule type" value="Genomic_DNA"/>
</dbReference>
<protein>
    <submittedName>
        <fullName evidence="3">Uncharacterized protein</fullName>
    </submittedName>
</protein>
<dbReference type="AlphaFoldDB" id="A8H1V3"/>
<dbReference type="Proteomes" id="UP000002608">
    <property type="component" value="Chromosome"/>
</dbReference>
<dbReference type="STRING" id="398579.Spea_1213"/>
<feature type="region of interest" description="Disordered" evidence="1">
    <location>
        <begin position="86"/>
        <end position="131"/>
    </location>
</feature>
<organism evidence="3 4">
    <name type="scientific">Shewanella pealeana (strain ATCC 700345 / ANG-SQ1)</name>
    <dbReference type="NCBI Taxonomy" id="398579"/>
    <lineage>
        <taxon>Bacteria</taxon>
        <taxon>Pseudomonadati</taxon>
        <taxon>Pseudomonadota</taxon>
        <taxon>Gammaproteobacteria</taxon>
        <taxon>Alteromonadales</taxon>
        <taxon>Shewanellaceae</taxon>
        <taxon>Shewanella</taxon>
    </lineage>
</organism>
<evidence type="ECO:0000256" key="1">
    <source>
        <dbReference type="SAM" id="MobiDB-lite"/>
    </source>
</evidence>
<dbReference type="HOGENOM" id="CLU_1320167_0_0_6"/>
<accession>A8H1V3</accession>